<reference evidence="1 2" key="1">
    <citation type="submission" date="2019-07" db="EMBL/GenBank/DDBJ databases">
        <title>Whole genome shotgun sequence of Brevifollis gellanilyticus NBRC 108608.</title>
        <authorList>
            <person name="Hosoyama A."/>
            <person name="Uohara A."/>
            <person name="Ohji S."/>
            <person name="Ichikawa N."/>
        </authorList>
    </citation>
    <scope>NUCLEOTIDE SEQUENCE [LARGE SCALE GENOMIC DNA]</scope>
    <source>
        <strain evidence="1 2">NBRC 108608</strain>
    </source>
</reference>
<dbReference type="OrthoDB" id="194115at2"/>
<comment type="caution">
    <text evidence="1">The sequence shown here is derived from an EMBL/GenBank/DDBJ whole genome shotgun (WGS) entry which is preliminary data.</text>
</comment>
<gene>
    <name evidence="1" type="ORF">BGE01nite_26320</name>
</gene>
<sequence length="189" mass="20793">MKRFLRPILFGLALLLAVLFGLIMGKGGGISGLWADIQSLFGKQSYKLDPSDPVLKAGLPEPDPLAGLPDGPLNELLKPDLTPEQQTQVVGQMLIDYWTSVRSLPDGGTWEEIREQLAGKNRKELALVPKEHPALATNTFRPKPDAPGIHLHVISSSGCAFQLIYEGPDKLPYTDDDLIRNFPPDLEFK</sequence>
<name>A0A512MAG9_9BACT</name>
<dbReference type="EMBL" id="BKAG01000016">
    <property type="protein sequence ID" value="GEP43341.1"/>
    <property type="molecule type" value="Genomic_DNA"/>
</dbReference>
<dbReference type="AlphaFoldDB" id="A0A512MAG9"/>
<evidence type="ECO:0000313" key="1">
    <source>
        <dbReference type="EMBL" id="GEP43341.1"/>
    </source>
</evidence>
<organism evidence="1 2">
    <name type="scientific">Brevifollis gellanilyticus</name>
    <dbReference type="NCBI Taxonomy" id="748831"/>
    <lineage>
        <taxon>Bacteria</taxon>
        <taxon>Pseudomonadati</taxon>
        <taxon>Verrucomicrobiota</taxon>
        <taxon>Verrucomicrobiia</taxon>
        <taxon>Verrucomicrobiales</taxon>
        <taxon>Verrucomicrobiaceae</taxon>
    </lineage>
</organism>
<keyword evidence="2" id="KW-1185">Reference proteome</keyword>
<proteinExistence type="predicted"/>
<accession>A0A512MAG9</accession>
<protein>
    <submittedName>
        <fullName evidence="1">Uncharacterized protein</fullName>
    </submittedName>
</protein>
<dbReference type="Proteomes" id="UP000321577">
    <property type="component" value="Unassembled WGS sequence"/>
</dbReference>
<evidence type="ECO:0000313" key="2">
    <source>
        <dbReference type="Proteomes" id="UP000321577"/>
    </source>
</evidence>
<dbReference type="RefSeq" id="WP_146850918.1">
    <property type="nucleotide sequence ID" value="NZ_BKAG01000016.1"/>
</dbReference>